<dbReference type="PANTHER" id="PTHR23530:SF1">
    <property type="entry name" value="PERMEASE, MAJOR FACILITATOR SUPERFAMILY-RELATED"/>
    <property type="match status" value="1"/>
</dbReference>
<dbReference type="InterPro" id="IPR036259">
    <property type="entry name" value="MFS_trans_sf"/>
</dbReference>
<evidence type="ECO:0000313" key="3">
    <source>
        <dbReference type="EMBL" id="GGM48932.1"/>
    </source>
</evidence>
<feature type="transmembrane region" description="Helical" evidence="1">
    <location>
        <begin position="47"/>
        <end position="67"/>
    </location>
</feature>
<dbReference type="RefSeq" id="WP_005538634.1">
    <property type="nucleotide sequence ID" value="NZ_BAABDY010000007.1"/>
</dbReference>
<proteinExistence type="predicted"/>
<keyword evidence="1" id="KW-0472">Membrane</keyword>
<name>A0A830FLD6_HALAR</name>
<dbReference type="InterPro" id="IPR020846">
    <property type="entry name" value="MFS_dom"/>
</dbReference>
<reference evidence="3" key="2">
    <citation type="submission" date="2020-09" db="EMBL/GenBank/DDBJ databases">
        <authorList>
            <person name="Sun Q."/>
            <person name="Ohkuma M."/>
        </authorList>
    </citation>
    <scope>NUCLEOTIDE SEQUENCE</scope>
    <source>
        <strain evidence="3">JCM 15759</strain>
    </source>
</reference>
<keyword evidence="6" id="KW-1185">Reference proteome</keyword>
<feature type="transmembrane region" description="Helical" evidence="1">
    <location>
        <begin position="255"/>
        <end position="275"/>
    </location>
</feature>
<sequence length="401" mass="43674">MAPANLLPIGDNDVIKYYLYQATMTEGFVSPIIILFLVENGISYTEVGILGAIFMGSWVVSEIPTGYVGDRLGRRNSLVLGSLLTILALSGFAFGETFPIFAFAYVVWPVGLAFRSGTESAWLYDVLSEDLDEDRFTAVKGRGEAIWYVGTAITSLFSGYLAGLNWVYPFVANVAILVVSIAVLYTFPEPDVTDDNTDDRFTLREARAALHVLFSSASLRSFVVYTALFFGFWNLTSTFTQPVSRSVGVSLTQFGWLYAGFYVVSAVASNAAGLIREYVGIRRWFLGLPFIVALFFLPVLVQPIIVLPAIFLLRMANSVTTPLQHQYLNDRIESVGRATSLSAVSMVSAIAGIGFRSVGGIVADRTSALIMLVAASVTLAVGAGLVAWWQLPLEHADERVV</sequence>
<dbReference type="Pfam" id="PF07690">
    <property type="entry name" value="MFS_1"/>
    <property type="match status" value="1"/>
</dbReference>
<dbReference type="SUPFAM" id="SSF103473">
    <property type="entry name" value="MFS general substrate transporter"/>
    <property type="match status" value="1"/>
</dbReference>
<organism evidence="3 5">
    <name type="scientific">Haloarcula argentinensis</name>
    <dbReference type="NCBI Taxonomy" id="43776"/>
    <lineage>
        <taxon>Archaea</taxon>
        <taxon>Methanobacteriati</taxon>
        <taxon>Methanobacteriota</taxon>
        <taxon>Stenosarchaea group</taxon>
        <taxon>Halobacteria</taxon>
        <taxon>Halobacteriales</taxon>
        <taxon>Haloarculaceae</taxon>
        <taxon>Haloarcula</taxon>
    </lineage>
</organism>
<dbReference type="OrthoDB" id="85689at2157"/>
<dbReference type="EMBL" id="JAMQCP010000004">
    <property type="protein sequence ID" value="MDS0255729.1"/>
    <property type="molecule type" value="Genomic_DNA"/>
</dbReference>
<feature type="transmembrane region" description="Helical" evidence="1">
    <location>
        <begin position="208"/>
        <end position="235"/>
    </location>
</feature>
<dbReference type="InterPro" id="IPR053160">
    <property type="entry name" value="MFS_DHA3_Transporter"/>
</dbReference>
<feature type="transmembrane region" description="Helical" evidence="1">
    <location>
        <begin position="79"/>
        <end position="108"/>
    </location>
</feature>
<evidence type="ECO:0000313" key="4">
    <source>
        <dbReference type="EMBL" id="MDS0255729.1"/>
    </source>
</evidence>
<dbReference type="PROSITE" id="PS50850">
    <property type="entry name" value="MFS"/>
    <property type="match status" value="1"/>
</dbReference>
<evidence type="ECO:0000313" key="6">
    <source>
        <dbReference type="Proteomes" id="UP001248536"/>
    </source>
</evidence>
<keyword evidence="1" id="KW-0812">Transmembrane</keyword>
<dbReference type="PANTHER" id="PTHR23530">
    <property type="entry name" value="TRANSPORT PROTEIN-RELATED"/>
    <property type="match status" value="1"/>
</dbReference>
<evidence type="ECO:0000313" key="5">
    <source>
        <dbReference type="Proteomes" id="UP000656367"/>
    </source>
</evidence>
<comment type="caution">
    <text evidence="3">The sequence shown here is derived from an EMBL/GenBank/DDBJ whole genome shotgun (WGS) entry which is preliminary data.</text>
</comment>
<feature type="transmembrane region" description="Helical" evidence="1">
    <location>
        <begin position="335"/>
        <end position="355"/>
    </location>
</feature>
<feature type="transmembrane region" description="Helical" evidence="1">
    <location>
        <begin position="145"/>
        <end position="162"/>
    </location>
</feature>
<accession>A0A830FLD6</accession>
<dbReference type="Proteomes" id="UP000656367">
    <property type="component" value="Unassembled WGS sequence"/>
</dbReference>
<reference evidence="4 6" key="3">
    <citation type="submission" date="2022-06" db="EMBL/GenBank/DDBJ databases">
        <title>Haloarcula sp. a new haloarchaeum isolate from saline soil.</title>
        <authorList>
            <person name="Strakova D."/>
            <person name="Galisteo C."/>
            <person name="Sanchez-Porro C."/>
            <person name="Ventosa A."/>
        </authorList>
    </citation>
    <scope>NUCLEOTIDE SEQUENCE [LARGE SCALE GENOMIC DNA]</scope>
    <source>
        <strain evidence="4 6">JCM 15760</strain>
    </source>
</reference>
<dbReference type="AlphaFoldDB" id="A0A830FLD6"/>
<feature type="transmembrane region" description="Helical" evidence="1">
    <location>
        <begin position="367"/>
        <end position="391"/>
    </location>
</feature>
<feature type="transmembrane region" description="Helical" evidence="1">
    <location>
        <begin position="287"/>
        <end position="315"/>
    </location>
</feature>
<gene>
    <name evidence="3" type="ORF">GCM10009006_32740</name>
    <name evidence="4" type="ORF">NC662_18630</name>
</gene>
<dbReference type="GO" id="GO:0022857">
    <property type="term" value="F:transmembrane transporter activity"/>
    <property type="evidence" value="ECO:0007669"/>
    <property type="project" value="InterPro"/>
</dbReference>
<evidence type="ECO:0000256" key="1">
    <source>
        <dbReference type="SAM" id="Phobius"/>
    </source>
</evidence>
<feature type="transmembrane region" description="Helical" evidence="1">
    <location>
        <begin position="17"/>
        <end position="38"/>
    </location>
</feature>
<dbReference type="Gene3D" id="1.20.1250.20">
    <property type="entry name" value="MFS general substrate transporter like domains"/>
    <property type="match status" value="2"/>
</dbReference>
<reference evidence="3" key="1">
    <citation type="journal article" date="2014" name="Int. J. Syst. Evol. Microbiol.">
        <title>Complete genome sequence of Corynebacterium casei LMG S-19264T (=DSM 44701T), isolated from a smear-ripened cheese.</title>
        <authorList>
            <consortium name="US DOE Joint Genome Institute (JGI-PGF)"/>
            <person name="Walter F."/>
            <person name="Albersmeier A."/>
            <person name="Kalinowski J."/>
            <person name="Ruckert C."/>
        </authorList>
    </citation>
    <scope>NUCLEOTIDE SEQUENCE</scope>
    <source>
        <strain evidence="3">JCM 15759</strain>
    </source>
</reference>
<keyword evidence="1" id="KW-1133">Transmembrane helix</keyword>
<protein>
    <submittedName>
        <fullName evidence="3">MFS transporter</fullName>
    </submittedName>
</protein>
<dbReference type="EMBL" id="BMON01000003">
    <property type="protein sequence ID" value="GGM48932.1"/>
    <property type="molecule type" value="Genomic_DNA"/>
</dbReference>
<evidence type="ECO:0000259" key="2">
    <source>
        <dbReference type="PROSITE" id="PS50850"/>
    </source>
</evidence>
<dbReference type="InterPro" id="IPR011701">
    <property type="entry name" value="MFS"/>
</dbReference>
<feature type="domain" description="Major facilitator superfamily (MFS) profile" evidence="2">
    <location>
        <begin position="1"/>
        <end position="392"/>
    </location>
</feature>
<dbReference type="Proteomes" id="UP001248536">
    <property type="component" value="Unassembled WGS sequence"/>
</dbReference>
<feature type="transmembrane region" description="Helical" evidence="1">
    <location>
        <begin position="168"/>
        <end position="187"/>
    </location>
</feature>